<protein>
    <submittedName>
        <fullName evidence="1">Uncharacterized protein</fullName>
    </submittedName>
</protein>
<sequence length="47" mass="5387">MVRLMPARRVLFNRENMNQFKQAQLLTAQERPRLAMKMVAAPCGVVA</sequence>
<evidence type="ECO:0000313" key="2">
    <source>
        <dbReference type="Proteomes" id="UP000092713"/>
    </source>
</evidence>
<reference evidence="1 2" key="1">
    <citation type="submission" date="2016-04" db="EMBL/GenBank/DDBJ databases">
        <title>Draft genome sequence of Janthinobacterium psychrotolerans sp. nov., isolated from freshwater sediments in Denmark.</title>
        <authorList>
            <person name="Gong X."/>
            <person name="Skrivergaard S."/>
            <person name="Korsgaard B.S."/>
            <person name="Schreiber L."/>
            <person name="Marshall I.P."/>
            <person name="Finster K."/>
            <person name="Schramm A."/>
        </authorList>
    </citation>
    <scope>NUCLEOTIDE SEQUENCE [LARGE SCALE GENOMIC DNA]</scope>
    <source>
        <strain evidence="1 2">S3-2</strain>
    </source>
</reference>
<name>A0A1A7C7T8_9BURK</name>
<comment type="caution">
    <text evidence="1">The sequence shown here is derived from an EMBL/GenBank/DDBJ whole genome shotgun (WGS) entry which is preliminary data.</text>
</comment>
<dbReference type="AlphaFoldDB" id="A0A1A7C7T8"/>
<keyword evidence="2" id="KW-1185">Reference proteome</keyword>
<dbReference type="EMBL" id="LOCQ01000039">
    <property type="protein sequence ID" value="OBV41094.1"/>
    <property type="molecule type" value="Genomic_DNA"/>
</dbReference>
<dbReference type="Proteomes" id="UP000092713">
    <property type="component" value="Unassembled WGS sequence"/>
</dbReference>
<evidence type="ECO:0000313" key="1">
    <source>
        <dbReference type="EMBL" id="OBV41094.1"/>
    </source>
</evidence>
<gene>
    <name evidence="1" type="ORF">ASR47_102414</name>
</gene>
<dbReference type="STRING" id="1747903.ASR47_102414"/>
<accession>A0A1A7C7T8</accession>
<organism evidence="1 2">
    <name type="scientific">Janthinobacterium psychrotolerans</name>
    <dbReference type="NCBI Taxonomy" id="1747903"/>
    <lineage>
        <taxon>Bacteria</taxon>
        <taxon>Pseudomonadati</taxon>
        <taxon>Pseudomonadota</taxon>
        <taxon>Betaproteobacteria</taxon>
        <taxon>Burkholderiales</taxon>
        <taxon>Oxalobacteraceae</taxon>
        <taxon>Janthinobacterium</taxon>
    </lineage>
</organism>
<proteinExistence type="predicted"/>